<dbReference type="EMBL" id="JAGPXC010000002">
    <property type="protein sequence ID" value="KAH6657653.1"/>
    <property type="molecule type" value="Genomic_DNA"/>
</dbReference>
<dbReference type="GeneID" id="70128488"/>
<protein>
    <submittedName>
        <fullName evidence="2">Clr5 domain-containing protein</fullName>
    </submittedName>
</protein>
<organism evidence="2 3">
    <name type="scientific">Truncatella angustata</name>
    <dbReference type="NCBI Taxonomy" id="152316"/>
    <lineage>
        <taxon>Eukaryota</taxon>
        <taxon>Fungi</taxon>
        <taxon>Dikarya</taxon>
        <taxon>Ascomycota</taxon>
        <taxon>Pezizomycotina</taxon>
        <taxon>Sordariomycetes</taxon>
        <taxon>Xylariomycetidae</taxon>
        <taxon>Amphisphaeriales</taxon>
        <taxon>Sporocadaceae</taxon>
        <taxon>Truncatella</taxon>
    </lineage>
</organism>
<evidence type="ECO:0000313" key="3">
    <source>
        <dbReference type="Proteomes" id="UP000758603"/>
    </source>
</evidence>
<dbReference type="AlphaFoldDB" id="A0A9P8USX6"/>
<dbReference type="PANTHER" id="PTHR38788:SF3">
    <property type="entry name" value="CLR5 DOMAIN-CONTAINING PROTEIN"/>
    <property type="match status" value="1"/>
</dbReference>
<dbReference type="PANTHER" id="PTHR38788">
    <property type="entry name" value="CLR5 DOMAIN-CONTAINING PROTEIN"/>
    <property type="match status" value="1"/>
</dbReference>
<evidence type="ECO:0000313" key="2">
    <source>
        <dbReference type="EMBL" id="KAH6657653.1"/>
    </source>
</evidence>
<proteinExistence type="predicted"/>
<reference evidence="2" key="1">
    <citation type="journal article" date="2021" name="Nat. Commun.">
        <title>Genetic determinants of endophytism in the Arabidopsis root mycobiome.</title>
        <authorList>
            <person name="Mesny F."/>
            <person name="Miyauchi S."/>
            <person name="Thiergart T."/>
            <person name="Pickel B."/>
            <person name="Atanasova L."/>
            <person name="Karlsson M."/>
            <person name="Huettel B."/>
            <person name="Barry K.W."/>
            <person name="Haridas S."/>
            <person name="Chen C."/>
            <person name="Bauer D."/>
            <person name="Andreopoulos W."/>
            <person name="Pangilinan J."/>
            <person name="LaButti K."/>
            <person name="Riley R."/>
            <person name="Lipzen A."/>
            <person name="Clum A."/>
            <person name="Drula E."/>
            <person name="Henrissat B."/>
            <person name="Kohler A."/>
            <person name="Grigoriev I.V."/>
            <person name="Martin F.M."/>
            <person name="Hacquard S."/>
        </authorList>
    </citation>
    <scope>NUCLEOTIDE SEQUENCE</scope>
    <source>
        <strain evidence="2">MPI-SDFR-AT-0073</strain>
    </source>
</reference>
<dbReference type="Pfam" id="PF14420">
    <property type="entry name" value="Clr5"/>
    <property type="match status" value="1"/>
</dbReference>
<dbReference type="OrthoDB" id="5308957at2759"/>
<name>A0A9P8USX6_9PEZI</name>
<dbReference type="RefSeq" id="XP_045961887.1">
    <property type="nucleotide sequence ID" value="XM_046099596.1"/>
</dbReference>
<accession>A0A9P8USX6</accession>
<gene>
    <name evidence="2" type="ORF">BKA67DRAFT_532849</name>
</gene>
<dbReference type="Proteomes" id="UP000758603">
    <property type="component" value="Unassembled WGS sequence"/>
</dbReference>
<comment type="caution">
    <text evidence="2">The sequence shown here is derived from an EMBL/GenBank/DDBJ whole genome shotgun (WGS) entry which is preliminary data.</text>
</comment>
<feature type="domain" description="Clr5" evidence="1">
    <location>
        <begin position="15"/>
        <end position="74"/>
    </location>
</feature>
<sequence>MPPIDGPWRSWPCTRDWESRRDRITELYWDEGKSLKEVAEIMRTEHGFNATKRTLTLERERMYKSRFRQWGLSKNLKSKDANRIVVEAAMRTGTLLPIIRGRQVGAKRLQSYLDKIWQTSEQSSCCSWKYISTPLSGRLISPEVSRLFEGGISAVVHFAQSRLQSDFFGFKYMDMEYDWASDPSLGFHLYLRHSVDMFTRDGNFTDGFRLLDRAFGMYSDVLVVCPPTVIWTTMLSGLLLAQARQDLADCFIRYAAALSTIKLGPAHPLSRLWFMIKSLSAEENRQAAVTILRAYLDAIASDVAAGETFRKVSAIHHVRWLLRVGAVTLESARKIFDIAVEAIRKDTTKLRVDWYFWTKCFWFEILYDCARILSALERFDEATIYFEAAYEISKLDITWDSIFRKAQASKDLESHYLRMGNIELVEKMRNNFVIGQHGLISNLYSDERLRYLAFGSSILGSGICSVLTSDSMFAFSPHGLLTSPAVVGHHI</sequence>
<dbReference type="InterPro" id="IPR025676">
    <property type="entry name" value="Clr5_dom"/>
</dbReference>
<keyword evidence="3" id="KW-1185">Reference proteome</keyword>
<evidence type="ECO:0000259" key="1">
    <source>
        <dbReference type="Pfam" id="PF14420"/>
    </source>
</evidence>